<comment type="caution">
    <text evidence="10">Lacks conserved residue(s) required for the propagation of feature annotation.</text>
</comment>
<keyword evidence="5 10" id="KW-0552">Olfaction</keyword>
<evidence type="ECO:0000256" key="2">
    <source>
        <dbReference type="ARBA" id="ARBA00022475"/>
    </source>
</evidence>
<keyword evidence="2" id="KW-1003">Cell membrane</keyword>
<keyword evidence="9 10" id="KW-0807">Transducer</keyword>
<keyword evidence="8 10" id="KW-0675">Receptor</keyword>
<keyword evidence="4 10" id="KW-0812">Transmembrane</keyword>
<evidence type="ECO:0000256" key="5">
    <source>
        <dbReference type="ARBA" id="ARBA00022725"/>
    </source>
</evidence>
<evidence type="ECO:0000256" key="1">
    <source>
        <dbReference type="ARBA" id="ARBA00004651"/>
    </source>
</evidence>
<name>A0ABM1XTZ9_AEDAL</name>
<dbReference type="Proteomes" id="UP000069940">
    <property type="component" value="Unassembled WGS sequence"/>
</dbReference>
<evidence type="ECO:0000256" key="3">
    <source>
        <dbReference type="ARBA" id="ARBA00022606"/>
    </source>
</evidence>
<protein>
    <recommendedName>
        <fullName evidence="10">Odorant receptor</fullName>
    </recommendedName>
</protein>
<feature type="transmembrane region" description="Helical" evidence="10">
    <location>
        <begin position="318"/>
        <end position="340"/>
    </location>
</feature>
<evidence type="ECO:0000313" key="11">
    <source>
        <dbReference type="EnsemblMetazoa" id="AALFPA23_002840.P2895"/>
    </source>
</evidence>
<feature type="transmembrane region" description="Helical" evidence="10">
    <location>
        <begin position="198"/>
        <end position="225"/>
    </location>
</feature>
<keyword evidence="7 10" id="KW-0472">Membrane</keyword>
<evidence type="ECO:0000256" key="7">
    <source>
        <dbReference type="ARBA" id="ARBA00023136"/>
    </source>
</evidence>
<evidence type="ECO:0000256" key="4">
    <source>
        <dbReference type="ARBA" id="ARBA00022692"/>
    </source>
</evidence>
<accession>A0ABM1XTZ9</accession>
<keyword evidence="12" id="KW-1185">Reference proteome</keyword>
<evidence type="ECO:0000256" key="8">
    <source>
        <dbReference type="ARBA" id="ARBA00023170"/>
    </source>
</evidence>
<comment type="subcellular location">
    <subcellularLocation>
        <location evidence="1 10">Cell membrane</location>
        <topology evidence="1 10">Multi-pass membrane protein</topology>
    </subcellularLocation>
</comment>
<feature type="transmembrane region" description="Helical" evidence="10">
    <location>
        <begin position="294"/>
        <end position="312"/>
    </location>
</feature>
<evidence type="ECO:0000313" key="12">
    <source>
        <dbReference type="Proteomes" id="UP000069940"/>
    </source>
</evidence>
<evidence type="ECO:0000256" key="9">
    <source>
        <dbReference type="ARBA" id="ARBA00023224"/>
    </source>
</evidence>
<dbReference type="GeneID" id="109622646"/>
<feature type="transmembrane region" description="Helical" evidence="10">
    <location>
        <begin position="38"/>
        <end position="59"/>
    </location>
</feature>
<keyword evidence="6 10" id="KW-1133">Transmembrane helix</keyword>
<evidence type="ECO:0000256" key="10">
    <source>
        <dbReference type="RuleBase" id="RU351113"/>
    </source>
</evidence>
<dbReference type="EnsemblMetazoa" id="AALFPA23_002840.R2895">
    <property type="protein sequence ID" value="AALFPA23_002840.P2895"/>
    <property type="gene ID" value="AALFPA23_002840"/>
</dbReference>
<proteinExistence type="inferred from homology"/>
<reference evidence="11" key="2">
    <citation type="submission" date="2025-05" db="UniProtKB">
        <authorList>
            <consortium name="EnsemblMetazoa"/>
        </authorList>
    </citation>
    <scope>IDENTIFICATION</scope>
    <source>
        <strain evidence="11">Foshan</strain>
    </source>
</reference>
<comment type="similarity">
    <text evidence="10">Belongs to the insect chemoreceptor superfamily. Heteromeric odorant receptor channel (TC 1.A.69) family.</text>
</comment>
<organism evidence="11 12">
    <name type="scientific">Aedes albopictus</name>
    <name type="common">Asian tiger mosquito</name>
    <name type="synonym">Stegomyia albopicta</name>
    <dbReference type="NCBI Taxonomy" id="7160"/>
    <lineage>
        <taxon>Eukaryota</taxon>
        <taxon>Metazoa</taxon>
        <taxon>Ecdysozoa</taxon>
        <taxon>Arthropoda</taxon>
        <taxon>Hexapoda</taxon>
        <taxon>Insecta</taxon>
        <taxon>Pterygota</taxon>
        <taxon>Neoptera</taxon>
        <taxon>Endopterygota</taxon>
        <taxon>Diptera</taxon>
        <taxon>Nematocera</taxon>
        <taxon>Culicoidea</taxon>
        <taxon>Culicidae</taxon>
        <taxon>Culicinae</taxon>
        <taxon>Aedini</taxon>
        <taxon>Aedes</taxon>
        <taxon>Stegomyia</taxon>
    </lineage>
</organism>
<dbReference type="PANTHER" id="PTHR21137:SF35">
    <property type="entry name" value="ODORANT RECEPTOR 19A-RELATED"/>
    <property type="match status" value="1"/>
</dbReference>
<dbReference type="InterPro" id="IPR004117">
    <property type="entry name" value="7tm6_olfct_rcpt"/>
</dbReference>
<feature type="transmembrane region" description="Helical" evidence="10">
    <location>
        <begin position="135"/>
        <end position="156"/>
    </location>
</feature>
<sequence>MELSHYRSLPSELQIMPFQLRCMELIGLAGPKGRFYRFVLAFGWGTFVILLPKSVLGIGSPRLDAIIKGFAELLFEGNLFIAVASLIPKLPLLKRLLHVLSEIFTQVTHDARSKDQCYELICEQNSKIDKFCKFYFVYCCFGPFVFCIPAMVTSYVRYFGSAGNGTDSNETEQLLFELPMEQEFYGLQIRTNFAHYHLFLAASLSAYCVCSYMSVIKVLTLLIMIKYSSLAYRLVAIRVRKLAELPVSGPKQNLEEVMDGGDELKMSMVKEVVDLHKKALEVTDLVEEIINIPIAMQFIACILFWCMTMFYVSTNINFNLFNVMVLFCLSLIETYGYSYLGTELTEEAKTVGQVIYELPWYEDSAQLQRYYRLMIQRTQQNTGVTAAKFFIVGIEKFEKVVNLSYSYYLVLKDVLDSL</sequence>
<dbReference type="RefSeq" id="XP_062710744.1">
    <property type="nucleotide sequence ID" value="XM_062854760.1"/>
</dbReference>
<reference evidence="12" key="1">
    <citation type="journal article" date="2015" name="Proc. Natl. Acad. Sci. U.S.A.">
        <title>Genome sequence of the Asian Tiger mosquito, Aedes albopictus, reveals insights into its biology, genetics, and evolution.</title>
        <authorList>
            <person name="Chen X.G."/>
            <person name="Jiang X."/>
            <person name="Gu J."/>
            <person name="Xu M."/>
            <person name="Wu Y."/>
            <person name="Deng Y."/>
            <person name="Zhang C."/>
            <person name="Bonizzoni M."/>
            <person name="Dermauw W."/>
            <person name="Vontas J."/>
            <person name="Armbruster P."/>
            <person name="Huang X."/>
            <person name="Yang Y."/>
            <person name="Zhang H."/>
            <person name="He W."/>
            <person name="Peng H."/>
            <person name="Liu Y."/>
            <person name="Wu K."/>
            <person name="Chen J."/>
            <person name="Lirakis M."/>
            <person name="Topalis P."/>
            <person name="Van Leeuwen T."/>
            <person name="Hall A.B."/>
            <person name="Jiang X."/>
            <person name="Thorpe C."/>
            <person name="Mueller R.L."/>
            <person name="Sun C."/>
            <person name="Waterhouse R.M."/>
            <person name="Yan G."/>
            <person name="Tu Z.J."/>
            <person name="Fang X."/>
            <person name="James A.A."/>
        </authorList>
    </citation>
    <scope>NUCLEOTIDE SEQUENCE [LARGE SCALE GENOMIC DNA]</scope>
    <source>
        <strain evidence="12">Foshan</strain>
    </source>
</reference>
<keyword evidence="3 10" id="KW-0716">Sensory transduction</keyword>
<dbReference type="PANTHER" id="PTHR21137">
    <property type="entry name" value="ODORANT RECEPTOR"/>
    <property type="match status" value="1"/>
</dbReference>
<evidence type="ECO:0000256" key="6">
    <source>
        <dbReference type="ARBA" id="ARBA00022989"/>
    </source>
</evidence>
<dbReference type="Pfam" id="PF02949">
    <property type="entry name" value="7tm_6"/>
    <property type="match status" value="1"/>
</dbReference>